<keyword evidence="10" id="KW-1185">Reference proteome</keyword>
<evidence type="ECO:0000313" key="9">
    <source>
        <dbReference type="EMBL" id="CAI6255365.1"/>
    </source>
</evidence>
<dbReference type="InterPro" id="IPR040165">
    <property type="entry name" value="Diminuto-like"/>
</dbReference>
<dbReference type="InterPro" id="IPR016166">
    <property type="entry name" value="FAD-bd_PCMH"/>
</dbReference>
<feature type="domain" description="FAD-binding PCMH-type" evidence="8">
    <location>
        <begin position="1"/>
        <end position="172"/>
    </location>
</feature>
<dbReference type="GO" id="GO:0071949">
    <property type="term" value="F:FAD binding"/>
    <property type="evidence" value="ECO:0007669"/>
    <property type="project" value="InterPro"/>
</dbReference>
<keyword evidence="6" id="KW-0472">Membrane</keyword>
<dbReference type="GO" id="GO:0008202">
    <property type="term" value="P:steroid metabolic process"/>
    <property type="evidence" value="ECO:0007669"/>
    <property type="project" value="TreeGrafter"/>
</dbReference>
<dbReference type="SUPFAM" id="SSF56176">
    <property type="entry name" value="FAD-binding/transporter-associated domain-like"/>
    <property type="match status" value="1"/>
</dbReference>
<gene>
    <name evidence="9" type="ORF">PDIGIT_LOCUS1134</name>
</gene>
<feature type="compositionally biased region" description="Low complexity" evidence="7">
    <location>
        <begin position="377"/>
        <end position="393"/>
    </location>
</feature>
<evidence type="ECO:0000256" key="5">
    <source>
        <dbReference type="ARBA" id="ARBA00023002"/>
    </source>
</evidence>
<reference evidence="9" key="1">
    <citation type="submission" date="2023-01" db="EMBL/GenBank/DDBJ databases">
        <authorList>
            <person name="Van Ghelder C."/>
            <person name="Rancurel C."/>
        </authorList>
    </citation>
    <scope>NUCLEOTIDE SEQUENCE</scope>
    <source>
        <strain evidence="9">CNCM I-4278</strain>
    </source>
</reference>
<dbReference type="PANTHER" id="PTHR10801">
    <property type="entry name" value="24-DEHYDROCHOLESTEROL REDUCTASE"/>
    <property type="match status" value="1"/>
</dbReference>
<dbReference type="Proteomes" id="UP001152607">
    <property type="component" value="Unassembled WGS sequence"/>
</dbReference>
<evidence type="ECO:0000256" key="2">
    <source>
        <dbReference type="ARBA" id="ARBA00012405"/>
    </source>
</evidence>
<feature type="region of interest" description="Disordered" evidence="7">
    <location>
        <begin position="377"/>
        <end position="406"/>
    </location>
</feature>
<dbReference type="GO" id="GO:0050614">
    <property type="term" value="F:Delta24-sterol reductase activity"/>
    <property type="evidence" value="ECO:0007669"/>
    <property type="project" value="UniProtKB-EC"/>
</dbReference>
<evidence type="ECO:0000256" key="4">
    <source>
        <dbReference type="ARBA" id="ARBA00022989"/>
    </source>
</evidence>
<accession>A0A9W4U2X7</accession>
<comment type="caution">
    <text evidence="9">The sequence shown here is derived from an EMBL/GenBank/DDBJ whole genome shotgun (WGS) entry which is preliminary data.</text>
</comment>
<name>A0A9W4U2X7_9PLEO</name>
<keyword evidence="3" id="KW-0812">Transmembrane</keyword>
<dbReference type="AlphaFoldDB" id="A0A9W4U2X7"/>
<evidence type="ECO:0000256" key="7">
    <source>
        <dbReference type="SAM" id="MobiDB-lite"/>
    </source>
</evidence>
<dbReference type="EMBL" id="CAOQHR010000001">
    <property type="protein sequence ID" value="CAI6255365.1"/>
    <property type="molecule type" value="Genomic_DNA"/>
</dbReference>
<dbReference type="InterPro" id="IPR006094">
    <property type="entry name" value="Oxid_FAD_bind_N"/>
</dbReference>
<dbReference type="Pfam" id="PF01565">
    <property type="entry name" value="FAD_binding_4"/>
    <property type="match status" value="1"/>
</dbReference>
<dbReference type="GO" id="GO:0000246">
    <property type="term" value="F:Delta24(24-1) sterol reductase activity"/>
    <property type="evidence" value="ECO:0007669"/>
    <property type="project" value="TreeGrafter"/>
</dbReference>
<dbReference type="PANTHER" id="PTHR10801:SF0">
    <property type="entry name" value="DELTA(24)-STEROL REDUCTASE"/>
    <property type="match status" value="1"/>
</dbReference>
<evidence type="ECO:0000256" key="3">
    <source>
        <dbReference type="ARBA" id="ARBA00022692"/>
    </source>
</evidence>
<keyword evidence="5" id="KW-0560">Oxidoreductase</keyword>
<proteinExistence type="predicted"/>
<dbReference type="InterPro" id="IPR036318">
    <property type="entry name" value="FAD-bd_PCMH-like_sf"/>
</dbReference>
<comment type="subcellular location">
    <subcellularLocation>
        <location evidence="1">Membrane</location>
        <topology evidence="1">Single-pass membrane protein</topology>
    </subcellularLocation>
</comment>
<keyword evidence="4" id="KW-1133">Transmembrane helix</keyword>
<evidence type="ECO:0000256" key="6">
    <source>
        <dbReference type="ARBA" id="ARBA00023136"/>
    </source>
</evidence>
<dbReference type="EC" id="1.3.1.72" evidence="2"/>
<evidence type="ECO:0000256" key="1">
    <source>
        <dbReference type="ARBA" id="ARBA00004167"/>
    </source>
</evidence>
<dbReference type="Gene3D" id="3.30.465.10">
    <property type="match status" value="1"/>
</dbReference>
<protein>
    <recommendedName>
        <fullName evidence="2">Delta(24)-sterol reductase</fullName>
        <ecNumber evidence="2">1.3.1.72</ecNumber>
    </recommendedName>
</protein>
<evidence type="ECO:0000259" key="8">
    <source>
        <dbReference type="PROSITE" id="PS51387"/>
    </source>
</evidence>
<evidence type="ECO:0000313" key="10">
    <source>
        <dbReference type="Proteomes" id="UP001152607"/>
    </source>
</evidence>
<dbReference type="GO" id="GO:0005737">
    <property type="term" value="C:cytoplasm"/>
    <property type="evidence" value="ECO:0007669"/>
    <property type="project" value="TreeGrafter"/>
</dbReference>
<sequence>MPFYGTKNHEIFVEQLATQVRKFHASKTPFRINHGSSNSTRVREAGTPELHIAHLKNILSIDTTSKVAVVEPNVALDELVAATFPLGLLPPVVMEFPGITVGGGFSGASGESSSWAEGTFDCVVTSIEVVLGNGDIVTAEKDGNNADLFTMARCSLGTVGVITQLTLRLVPAKPYIQAAYHHTTSYQETLERTGSLCEAEYAKKNSPAGAQLDFIEAIQYSPTHGVIITGKFSSFSEGLSTTRFDRAQDPWFYKHAEATTPDHTELIPTQSYLFRHDRGGFWSASSFFNYLRLQPTRFWRWVFNPAMKTRAIYKSQQLAGGPGVNIVQDLVLPVPTSREFAEWVDKETGIWPIWICPLRGGPKDVWGQPYWHSVPSSSSTSTGDSSNASSFSSPTAAGNGHVRQRHSEKTAKDALYFNFGVWGKGPNDPSQFVSLNRRMESTLRHLHGMKVLYAESFYTEEEFWSLYDKQAYDAARKKWHATALPTVYDKVKRRTINAEDEDEEESFWERLLWNFLNIRPLGGIAAALYAAWVTRR</sequence>
<dbReference type="GO" id="GO:0016020">
    <property type="term" value="C:membrane"/>
    <property type="evidence" value="ECO:0007669"/>
    <property type="project" value="UniProtKB-SubCell"/>
</dbReference>
<dbReference type="OrthoDB" id="415825at2759"/>
<organism evidence="9 10">
    <name type="scientific">Periconia digitata</name>
    <dbReference type="NCBI Taxonomy" id="1303443"/>
    <lineage>
        <taxon>Eukaryota</taxon>
        <taxon>Fungi</taxon>
        <taxon>Dikarya</taxon>
        <taxon>Ascomycota</taxon>
        <taxon>Pezizomycotina</taxon>
        <taxon>Dothideomycetes</taxon>
        <taxon>Pleosporomycetidae</taxon>
        <taxon>Pleosporales</taxon>
        <taxon>Massarineae</taxon>
        <taxon>Periconiaceae</taxon>
        <taxon>Periconia</taxon>
    </lineage>
</organism>
<dbReference type="InterPro" id="IPR016169">
    <property type="entry name" value="FAD-bd_PCMH_sub2"/>
</dbReference>
<dbReference type="PROSITE" id="PS51387">
    <property type="entry name" value="FAD_PCMH"/>
    <property type="match status" value="1"/>
</dbReference>